<feature type="coiled-coil region" evidence="12">
    <location>
        <begin position="848"/>
        <end position="917"/>
    </location>
</feature>
<evidence type="ECO:0000259" key="14">
    <source>
        <dbReference type="Pfam" id="PF02463"/>
    </source>
</evidence>
<keyword evidence="16" id="KW-1185">Reference proteome</keyword>
<feature type="region of interest" description="Disordered" evidence="13">
    <location>
        <begin position="531"/>
        <end position="557"/>
    </location>
</feature>
<dbReference type="Pfam" id="PF02463">
    <property type="entry name" value="SMC_N"/>
    <property type="match status" value="1"/>
</dbReference>
<dbReference type="AlphaFoldDB" id="A0A1E1K373"/>
<feature type="region of interest" description="Disordered" evidence="13">
    <location>
        <begin position="719"/>
        <end position="738"/>
    </location>
</feature>
<evidence type="ECO:0000256" key="12">
    <source>
        <dbReference type="SAM" id="Coils"/>
    </source>
</evidence>
<dbReference type="InterPro" id="IPR036277">
    <property type="entry name" value="SMC_hinge_sf"/>
</dbReference>
<dbReference type="GO" id="GO:0051276">
    <property type="term" value="P:chromosome organization"/>
    <property type="evidence" value="ECO:0007669"/>
    <property type="project" value="InterPro"/>
</dbReference>
<evidence type="ECO:0000256" key="13">
    <source>
        <dbReference type="SAM" id="MobiDB-lite"/>
    </source>
</evidence>
<dbReference type="EMBL" id="FJUW01000006">
    <property type="protein sequence ID" value="CZS92577.1"/>
    <property type="molecule type" value="Genomic_DNA"/>
</dbReference>
<feature type="compositionally biased region" description="Low complexity" evidence="13">
    <location>
        <begin position="20"/>
        <end position="30"/>
    </location>
</feature>
<dbReference type="GO" id="GO:0000724">
    <property type="term" value="P:double-strand break repair via homologous recombination"/>
    <property type="evidence" value="ECO:0007669"/>
    <property type="project" value="TreeGrafter"/>
</dbReference>
<evidence type="ECO:0000256" key="3">
    <source>
        <dbReference type="ARBA" id="ARBA00006793"/>
    </source>
</evidence>
<evidence type="ECO:0000256" key="5">
    <source>
        <dbReference type="ARBA" id="ARBA00022741"/>
    </source>
</evidence>
<dbReference type="SUPFAM" id="SSF57997">
    <property type="entry name" value="Tropomyosin"/>
    <property type="match status" value="1"/>
</dbReference>
<evidence type="ECO:0000256" key="2">
    <source>
        <dbReference type="ARBA" id="ARBA00004286"/>
    </source>
</evidence>
<dbReference type="STRING" id="914237.A0A1E1K373"/>
<evidence type="ECO:0000313" key="16">
    <source>
        <dbReference type="Proteomes" id="UP000178129"/>
    </source>
</evidence>
<dbReference type="FunCoup" id="A0A1E1K373">
    <property type="interactions" value="797"/>
</dbReference>
<feature type="domain" description="RecF/RecN/SMC N-terminal" evidence="14">
    <location>
        <begin position="125"/>
        <end position="1136"/>
    </location>
</feature>
<keyword evidence="9" id="KW-0233">DNA recombination</keyword>
<evidence type="ECO:0000256" key="7">
    <source>
        <dbReference type="ARBA" id="ARBA00022840"/>
    </source>
</evidence>
<keyword evidence="11" id="KW-0539">Nucleus</keyword>
<accession>A0A1E1K373</accession>
<dbReference type="SUPFAM" id="SSF52540">
    <property type="entry name" value="P-loop containing nucleoside triphosphate hydrolases"/>
    <property type="match status" value="2"/>
</dbReference>
<keyword evidence="4" id="KW-0158">Chromosome</keyword>
<keyword evidence="6" id="KW-0227">DNA damage</keyword>
<comment type="subcellular location">
    <subcellularLocation>
        <location evidence="2">Chromosome</location>
    </subcellularLocation>
    <subcellularLocation>
        <location evidence="1">Nucleus</location>
    </subcellularLocation>
</comment>
<dbReference type="GO" id="GO:0005634">
    <property type="term" value="C:nucleus"/>
    <property type="evidence" value="ECO:0007669"/>
    <property type="project" value="UniProtKB-SubCell"/>
</dbReference>
<keyword evidence="10" id="KW-0234">DNA repair</keyword>
<reference evidence="16" key="1">
    <citation type="submission" date="2016-03" db="EMBL/GenBank/DDBJ databases">
        <authorList>
            <person name="Ploux O."/>
        </authorList>
    </citation>
    <scope>NUCLEOTIDE SEQUENCE [LARGE SCALE GENOMIC DNA]</scope>
    <source>
        <strain evidence="16">UK7</strain>
    </source>
</reference>
<gene>
    <name evidence="15" type="ORF">RCO7_01857</name>
</gene>
<evidence type="ECO:0000256" key="4">
    <source>
        <dbReference type="ARBA" id="ARBA00022454"/>
    </source>
</evidence>
<organism evidence="15 16">
    <name type="scientific">Rhynchosporium graminicola</name>
    <dbReference type="NCBI Taxonomy" id="2792576"/>
    <lineage>
        <taxon>Eukaryota</taxon>
        <taxon>Fungi</taxon>
        <taxon>Dikarya</taxon>
        <taxon>Ascomycota</taxon>
        <taxon>Pezizomycotina</taxon>
        <taxon>Leotiomycetes</taxon>
        <taxon>Helotiales</taxon>
        <taxon>Ploettnerulaceae</taxon>
        <taxon>Rhynchosporium</taxon>
    </lineage>
</organism>
<dbReference type="PANTHER" id="PTHR19306">
    <property type="entry name" value="STRUCTURAL MAINTENANCE OF CHROMOSOMES 5,6 SMC5, SMC6"/>
    <property type="match status" value="1"/>
</dbReference>
<evidence type="ECO:0000256" key="1">
    <source>
        <dbReference type="ARBA" id="ARBA00004123"/>
    </source>
</evidence>
<dbReference type="InParanoid" id="A0A1E1K373"/>
<dbReference type="GO" id="GO:0035861">
    <property type="term" value="C:site of double-strand break"/>
    <property type="evidence" value="ECO:0007669"/>
    <property type="project" value="TreeGrafter"/>
</dbReference>
<dbReference type="Proteomes" id="UP000178129">
    <property type="component" value="Unassembled WGS sequence"/>
</dbReference>
<dbReference type="GO" id="GO:0005524">
    <property type="term" value="F:ATP binding"/>
    <property type="evidence" value="ECO:0007669"/>
    <property type="project" value="UniProtKB-KW"/>
</dbReference>
<dbReference type="SUPFAM" id="SSF75553">
    <property type="entry name" value="Smc hinge domain"/>
    <property type="match status" value="1"/>
</dbReference>
<sequence>MAPQKRARHEDDAEILAVESASSALQTSSSNKKARLSNVGAASKDRGTPSRSASMSSSDDSDDELPDAENTAGGPLAASTQYETQRDKGFQHLRDTKEDDEKAYNRFIARGKPMGDNRAADNAIIRKITCRNFMCHDNLVVPLGPLINFVVGMNGSGKSAVLTALTLCLGGKTTSTNRAASLRNLIKSGREHATLIVELKNEGIDAYQPDLYGKTIIVERHFSRAGSSSFKLKSVENRLISNKKTDVDDIAEYYQLQVDNPMNVLTQDAAKSFITASTPANKYKFFVEGVQLEALDREYKIISDTCDQIESRLHDSKGDLQSLKKTTDAAVERAALVEKYDGIKTELKRLRKKLAWVQVADEEKVLEALEQKVANAERQIVDAEKNAELKATQFDGIEEAIRRGNETIERLEEERTPVTEEVEAARRAHEEASKDVIKFHAQQKAVIEALKEAKNRVRSINEDIELEQSRLHAANGGAQVQKLEDLATAQRAADEATASISQNEEERPLLEESLRKAQFDMTKLESPLRAKTEELNSAKSRLSSLNSDRGDRMAGFDKNMPNLLKAVQSDRGFREKPVGPMGLHMQLLQPKWSNIIESTLGNALNGFIVNSKPDQMKLRDLLKRHNMAYCPVSIGSSQPIDTRNHEPDPQYDTILRVLNVTNESVKRQLIISHYIEQTILVANRNEAMRIMYDGPRPRNVKNCFTVHDKHRDRGFKVAFSGGGGRDMGPIHAPRGRPRMQTDSESQINLQREICQSLDGELKAHTRAYERVRGDVGKCRDAIQQNKRAQAQLKVAVQRAAARVENLQIEIDNLQGDDGKLDGLKQDLIPAKEALQLQEKNYGDSALEKDKLNTVATEKKRNLEAAKERLAEIDAKLGKIQNKIRNMDQARKLALTAKNRALEEVEEYREYKASEESDRAKQADKVAEFNKDATAICSKVALHPDDTEASLSRVYDTKKKQLDEARKKQGASDEEIQEAAVKARAIFSSAVSNRKELEELLQLLKKSFMLRLEQYRGFQKWISARSRINFSYLLSERAFRGKLVIDHVNRLMDIVVQPDETNKSAKGRQTKTLSGGEKSFSSVCLLLSLWEAMGAPLRCLDEFDVFMDDVNRDVSTKMIIGAARKSVGRQFILITPKALGAGMDSDADVNMIKLLDPREKQKRIDEMLN</sequence>
<feature type="coiled-coil region" evidence="12">
    <location>
        <begin position="778"/>
        <end position="816"/>
    </location>
</feature>
<keyword evidence="8 12" id="KW-0175">Coiled coil</keyword>
<dbReference type="GO" id="GO:0030915">
    <property type="term" value="C:Smc5-Smc6 complex"/>
    <property type="evidence" value="ECO:0007669"/>
    <property type="project" value="TreeGrafter"/>
</dbReference>
<comment type="caution">
    <text evidence="15">The sequence shown here is derived from an EMBL/GenBank/DDBJ whole genome shotgun (WGS) entry which is preliminary data.</text>
</comment>
<dbReference type="GO" id="GO:0003684">
    <property type="term" value="F:damaged DNA binding"/>
    <property type="evidence" value="ECO:0007669"/>
    <property type="project" value="TreeGrafter"/>
</dbReference>
<feature type="compositionally biased region" description="Polar residues" evidence="13">
    <location>
        <begin position="537"/>
        <end position="547"/>
    </location>
</feature>
<comment type="similarity">
    <text evidence="3">Belongs to the SMC family. SMC6 subfamily.</text>
</comment>
<dbReference type="InterPro" id="IPR027417">
    <property type="entry name" value="P-loop_NTPase"/>
</dbReference>
<evidence type="ECO:0000256" key="9">
    <source>
        <dbReference type="ARBA" id="ARBA00023172"/>
    </source>
</evidence>
<keyword evidence="5" id="KW-0547">Nucleotide-binding</keyword>
<protein>
    <submittedName>
        <fullName evidence="15">Related to DNA repair protein rad18</fullName>
    </submittedName>
</protein>
<dbReference type="Gene3D" id="3.40.50.300">
    <property type="entry name" value="P-loop containing nucleotide triphosphate hydrolases"/>
    <property type="match status" value="2"/>
</dbReference>
<dbReference type="PANTHER" id="PTHR19306:SF6">
    <property type="entry name" value="STRUCTURAL MAINTENANCE OF CHROMOSOMES PROTEIN 6"/>
    <property type="match status" value="1"/>
</dbReference>
<evidence type="ECO:0000313" key="15">
    <source>
        <dbReference type="EMBL" id="CZS92577.1"/>
    </source>
</evidence>
<evidence type="ECO:0000256" key="6">
    <source>
        <dbReference type="ARBA" id="ARBA00022763"/>
    </source>
</evidence>
<feature type="region of interest" description="Disordered" evidence="13">
    <location>
        <begin position="1"/>
        <end position="84"/>
    </location>
</feature>
<dbReference type="GO" id="GO:0003697">
    <property type="term" value="F:single-stranded DNA binding"/>
    <property type="evidence" value="ECO:0007669"/>
    <property type="project" value="TreeGrafter"/>
</dbReference>
<evidence type="ECO:0000256" key="10">
    <source>
        <dbReference type="ARBA" id="ARBA00023204"/>
    </source>
</evidence>
<dbReference type="InterPro" id="IPR003395">
    <property type="entry name" value="RecF/RecN/SMC_N"/>
</dbReference>
<name>A0A1E1K373_9HELO</name>
<evidence type="ECO:0000256" key="8">
    <source>
        <dbReference type="ARBA" id="ARBA00023054"/>
    </source>
</evidence>
<evidence type="ECO:0000256" key="11">
    <source>
        <dbReference type="ARBA" id="ARBA00023242"/>
    </source>
</evidence>
<proteinExistence type="inferred from homology"/>
<keyword evidence="7" id="KW-0067">ATP-binding</keyword>